<dbReference type="SUPFAM" id="SSF47336">
    <property type="entry name" value="ACP-like"/>
    <property type="match status" value="2"/>
</dbReference>
<dbReference type="PROSITE" id="PS00012">
    <property type="entry name" value="PHOSPHOPANTETHEINE"/>
    <property type="match status" value="1"/>
</dbReference>
<dbReference type="SUPFAM" id="SSF56801">
    <property type="entry name" value="Acetyl-CoA synthetase-like"/>
    <property type="match status" value="1"/>
</dbReference>
<dbReference type="EMBL" id="CP108164">
    <property type="protein sequence ID" value="WTQ85426.1"/>
    <property type="molecule type" value="Genomic_DNA"/>
</dbReference>
<dbReference type="InterPro" id="IPR006162">
    <property type="entry name" value="Ppantetheine_attach_site"/>
</dbReference>
<gene>
    <name evidence="6" type="ORF">OG350_36300</name>
</gene>
<keyword evidence="2" id="KW-0596">Phosphopantetheine</keyword>
<feature type="compositionally biased region" description="Low complexity" evidence="4">
    <location>
        <begin position="525"/>
        <end position="535"/>
    </location>
</feature>
<dbReference type="SUPFAM" id="SSF52777">
    <property type="entry name" value="CoA-dependent acyltransferases"/>
    <property type="match status" value="6"/>
</dbReference>
<dbReference type="InterPro" id="IPR042099">
    <property type="entry name" value="ANL_N_sf"/>
</dbReference>
<evidence type="ECO:0000256" key="2">
    <source>
        <dbReference type="ARBA" id="ARBA00022450"/>
    </source>
</evidence>
<feature type="domain" description="Carrier" evidence="5">
    <location>
        <begin position="451"/>
        <end position="527"/>
    </location>
</feature>
<dbReference type="InterPro" id="IPR000873">
    <property type="entry name" value="AMP-dep_synth/lig_dom"/>
</dbReference>
<dbReference type="InterPro" id="IPR036736">
    <property type="entry name" value="ACP-like_sf"/>
</dbReference>
<protein>
    <submittedName>
        <fullName evidence="6">Amino acid adenylation domain-containing protein</fullName>
    </submittedName>
</protein>
<evidence type="ECO:0000259" key="5">
    <source>
        <dbReference type="PROSITE" id="PS50075"/>
    </source>
</evidence>
<dbReference type="Pfam" id="PF00501">
    <property type="entry name" value="AMP-binding"/>
    <property type="match status" value="1"/>
</dbReference>
<evidence type="ECO:0000256" key="4">
    <source>
        <dbReference type="SAM" id="MobiDB-lite"/>
    </source>
</evidence>
<accession>A0ABZ1KXW5</accession>
<dbReference type="Gene3D" id="3.40.50.12780">
    <property type="entry name" value="N-terminal domain of ligase-like"/>
    <property type="match status" value="1"/>
</dbReference>
<dbReference type="Gene3D" id="3.30.559.10">
    <property type="entry name" value="Chloramphenicol acetyltransferase-like domain"/>
    <property type="match status" value="3"/>
</dbReference>
<dbReference type="InterPro" id="IPR045851">
    <property type="entry name" value="AMP-bd_C_sf"/>
</dbReference>
<organism evidence="6 7">
    <name type="scientific">Streptomyces achromogenes</name>
    <dbReference type="NCBI Taxonomy" id="67255"/>
    <lineage>
        <taxon>Bacteria</taxon>
        <taxon>Bacillati</taxon>
        <taxon>Actinomycetota</taxon>
        <taxon>Actinomycetes</taxon>
        <taxon>Kitasatosporales</taxon>
        <taxon>Streptomycetaceae</taxon>
        <taxon>Streptomyces</taxon>
    </lineage>
</organism>
<keyword evidence="7" id="KW-1185">Reference proteome</keyword>
<dbReference type="GeneID" id="97286021"/>
<dbReference type="PANTHER" id="PTHR45527:SF1">
    <property type="entry name" value="FATTY ACID SYNTHASE"/>
    <property type="match status" value="1"/>
</dbReference>
<dbReference type="Gene3D" id="3.30.300.30">
    <property type="match status" value="1"/>
</dbReference>
<dbReference type="InterPro" id="IPR009081">
    <property type="entry name" value="PP-bd_ACP"/>
</dbReference>
<comment type="cofactor">
    <cofactor evidence="1">
        <name>pantetheine 4'-phosphate</name>
        <dbReference type="ChEBI" id="CHEBI:47942"/>
    </cofactor>
</comment>
<feature type="region of interest" description="Disordered" evidence="4">
    <location>
        <begin position="1461"/>
        <end position="1488"/>
    </location>
</feature>
<proteinExistence type="predicted"/>
<dbReference type="InterPro" id="IPR023213">
    <property type="entry name" value="CAT-like_dom_sf"/>
</dbReference>
<dbReference type="Pfam" id="PF00550">
    <property type="entry name" value="PP-binding"/>
    <property type="match status" value="2"/>
</dbReference>
<dbReference type="InterPro" id="IPR020806">
    <property type="entry name" value="PKS_PP-bd"/>
</dbReference>
<feature type="compositionally biased region" description="Low complexity" evidence="4">
    <location>
        <begin position="1479"/>
        <end position="1488"/>
    </location>
</feature>
<sequence>MSDPKQVPLSVGQEAIWVAWKRDPAAWTNIIPTPFEVTGSLDVARLRAAVKEIGELYPQLRGRVLATPGGLVLDRSGGPEIPVTETTTDLPRDEAVRQSWQRPFNLRRGPLARVELLRGADFTVLVLAVHHLVFDGASILVLLEALRDTYAGATPVVPDHGPLVRHAERSHALADGPEGEADREYWRRTLGGQELGFRLPPSVDETRYTVLEELIPAELAARLRSRATEIGVSYTSVLLGSYFALLRRYGGGTDVLSFVPYHGRSSASLRELVWDFVNPLPVLDRPTADDTYASLSRRVHGRVRDAVAHGDLPLPAIMRAAGLTGPEAGARTHQTVFQVWNAGLRDGIDVQDLPLRHGEHRASLRLLGMESSAGFLLATMVREDSAGTHVLWKDPTGAVGPTRVAELAHDYRSILDAFAENPDTPLIDVRRDLAADPGPVARTRPGPFPERAGDESVTEMARLWADVLGVRDIGPEDSFFELGGHSLLAEKLVLAVDKRYGAEAASIRTLFDHPRLRDFTAAVAPAAAPQATDDPPAADPLPPEPDRDPPRTVPAVLVRPASPHQQRMWFVDRFENGEIYPAAPTYHNLRLVLRLPEAPEPSRLDAAVAAVVRAHEALRTTFDHVDGEVVQRVHDTVPVRPQWLPAGAGPEALRAAVTAPFDLVDGPLLRVTVLPHEDGSAWLALTAHQAVADDHSLRLLARQLLGDTPEASSFGAWHERTPQETRRADIEARAAVLSPPAEPLRLPERRRRDAVHVYEEATAGFPVPADTAVETLAEGLGVAPLDVLLAAFTAVLGWYTGQTDLVLGLTHPGRHDADRHIVGPLSNLLPLRFEARPDVTFDRLATAVAAERAHAQRHEHAPFDELVRRIDPVKDMSRTALFDVLVTVLDDTGPQEETGLAGGYGKYDLHLVLRPEDGGHRGVLVFNGRYFDHDQIAALAEHFTTALRQLAQRPHTALGDLDPLTDDERHTQLAVWNATDAAYPETTVHELVRQAAGRRPEAVALTHEGTQITYGQLLARSERLAEVLLERGVEPGELVALLLPRGPRQIEAILAVLLAGAAYLPVDPAGPLERAAFILNDSGTRLAVTPDGAGVPGFQGATVAVDAEPGSGRDLPPVAAGAPAYCIYTSGTTGKPKGVVISHRNLVRLVTNERLPFAFGPGDVWTMFHSYAFDFSVWEIFGALVHGGRLVLVTEEQARDPEQFWALLQREGVTVLNQTPSAFGRIVGREPATPTGLNRLRYVIFGGEALRPAVLGDWLDRRPHVRLVNMYGITETTVHASVHTVTRADADADASVIGRPIPTTRLLLLDRLTGRRLLPVGAVGEIHVGGAGVAGGYLGRPELTAQRFVESPFGDGKLFRSGDLARYRPDGTLEFIGRVDDQVQLRGYRVEPGEVRAALLEHPQVHDAAVLAEPDRLIGVVATTAPLTRRDLYDHLLAKVPGYMIPGEFRTVPEIPLTTNGKVDEEALRRRPGTPPAEPAAEGPAATGSDTAEVLGRLWSELLGVPSVKPDDSFFALGGHSMNAVALIARIQQHFGVRLPMRALFEHPRLDALAALVDRELGGPPPAVTPAPATDAGRLPAAGPLQRQLWLAEQVEARSRNTVLLSWKAEGPLDLAVLNRALAELVAGHEILRTAFVTDGGVLRQVIREPWRPRIELVFVTNPAEPDEELAQWLEDTAEQPFDLESGRLLRFAVADLADAHALLVCAHHLVIDGESVPTLLSELDRYYRAVADGVPARPPRTQYREFTAAGEAARGGERQRRDLDFWSERLDGATSTVEFPEPPAVPEPDGAVTVPLPAGLGQRLRHLQTRHSVSWFMVVGAALVVALHRWTGQPGLTVGVPAVQPDRGAFPDLLGPTLNTVVLRSDVTADSSLGDVLAALRTETLDAFAHGEAPFEDVLERLAPVRRPGRSPYTDVTLNMNLRGDRKAELAGTYLRPVFLDRLGAREAKTGITLTVAEEDGELTAVLSYQGTRVSAKQAGTLAAAIGDVLVGLADAPERTLAEPVEPHRPWK</sequence>
<dbReference type="Gene3D" id="3.30.559.30">
    <property type="entry name" value="Nonribosomal peptide synthetase, condensation domain"/>
    <property type="match status" value="3"/>
</dbReference>
<dbReference type="Pfam" id="PF13193">
    <property type="entry name" value="AMP-binding_C"/>
    <property type="match status" value="1"/>
</dbReference>
<evidence type="ECO:0000313" key="7">
    <source>
        <dbReference type="Proteomes" id="UP001622557"/>
    </source>
</evidence>
<dbReference type="Proteomes" id="UP001622557">
    <property type="component" value="Chromosome"/>
</dbReference>
<keyword evidence="3" id="KW-0597">Phosphoprotein</keyword>
<reference evidence="6 7" key="1">
    <citation type="submission" date="2022-10" db="EMBL/GenBank/DDBJ databases">
        <title>The complete genomes of actinobacterial strains from the NBC collection.</title>
        <authorList>
            <person name="Joergensen T.S."/>
            <person name="Alvarez Arevalo M."/>
            <person name="Sterndorff E.B."/>
            <person name="Faurdal D."/>
            <person name="Vuksanovic O."/>
            <person name="Mourched A.-S."/>
            <person name="Charusanti P."/>
            <person name="Shaw S."/>
            <person name="Blin K."/>
            <person name="Weber T."/>
        </authorList>
    </citation>
    <scope>NUCLEOTIDE SEQUENCE [LARGE SCALE GENOMIC DNA]</scope>
    <source>
        <strain evidence="6 7">NBC_00156</strain>
    </source>
</reference>
<evidence type="ECO:0000313" key="6">
    <source>
        <dbReference type="EMBL" id="WTQ85426.1"/>
    </source>
</evidence>
<dbReference type="InterPro" id="IPR001242">
    <property type="entry name" value="Condensation_dom"/>
</dbReference>
<evidence type="ECO:0000256" key="1">
    <source>
        <dbReference type="ARBA" id="ARBA00001957"/>
    </source>
</evidence>
<dbReference type="InterPro" id="IPR010071">
    <property type="entry name" value="AA_adenyl_dom"/>
</dbReference>
<dbReference type="NCBIfam" id="TIGR01733">
    <property type="entry name" value="AA-adenyl-dom"/>
    <property type="match status" value="1"/>
</dbReference>
<feature type="domain" description="Carrier" evidence="5">
    <location>
        <begin position="1486"/>
        <end position="1561"/>
    </location>
</feature>
<dbReference type="Pfam" id="PF00668">
    <property type="entry name" value="Condensation"/>
    <property type="match status" value="3"/>
</dbReference>
<name>A0ABZ1KXW5_STRAH</name>
<dbReference type="PROSITE" id="PS50075">
    <property type="entry name" value="CARRIER"/>
    <property type="match status" value="2"/>
</dbReference>
<dbReference type="RefSeq" id="WP_405453977.1">
    <property type="nucleotide sequence ID" value="NZ_CP108164.1"/>
</dbReference>
<feature type="region of interest" description="Disordered" evidence="4">
    <location>
        <begin position="525"/>
        <end position="553"/>
    </location>
</feature>
<evidence type="ECO:0000256" key="3">
    <source>
        <dbReference type="ARBA" id="ARBA00022553"/>
    </source>
</evidence>
<dbReference type="SMART" id="SM00823">
    <property type="entry name" value="PKS_PP"/>
    <property type="match status" value="2"/>
</dbReference>
<dbReference type="InterPro" id="IPR025110">
    <property type="entry name" value="AMP-bd_C"/>
</dbReference>
<dbReference type="PANTHER" id="PTHR45527">
    <property type="entry name" value="NONRIBOSOMAL PEPTIDE SYNTHETASE"/>
    <property type="match status" value="1"/>
</dbReference>
<dbReference type="Gene3D" id="1.10.1200.10">
    <property type="entry name" value="ACP-like"/>
    <property type="match status" value="2"/>
</dbReference>